<dbReference type="PANTHER" id="PTHR43585:SF2">
    <property type="entry name" value="ATP-GRASP ENZYME FSQD"/>
    <property type="match status" value="1"/>
</dbReference>
<name>A0A401Z1U0_9ACTN</name>
<feature type="domain" description="ATP-grasp" evidence="5">
    <location>
        <begin position="115"/>
        <end position="325"/>
    </location>
</feature>
<dbReference type="SUPFAM" id="SSF56059">
    <property type="entry name" value="Glutathione synthetase ATP-binding domain-like"/>
    <property type="match status" value="1"/>
</dbReference>
<comment type="caution">
    <text evidence="6">The sequence shown here is derived from an EMBL/GenBank/DDBJ whole genome shotgun (WGS) entry which is preliminary data.</text>
</comment>
<dbReference type="Gene3D" id="3.40.50.20">
    <property type="match status" value="1"/>
</dbReference>
<dbReference type="AlphaFoldDB" id="A0A401Z1U0"/>
<organism evidence="6 7">
    <name type="scientific">Embleya hyalina</name>
    <dbReference type="NCBI Taxonomy" id="516124"/>
    <lineage>
        <taxon>Bacteria</taxon>
        <taxon>Bacillati</taxon>
        <taxon>Actinomycetota</taxon>
        <taxon>Actinomycetes</taxon>
        <taxon>Kitasatosporales</taxon>
        <taxon>Streptomycetaceae</taxon>
        <taxon>Embleya</taxon>
    </lineage>
</organism>
<keyword evidence="2 4" id="KW-0547">Nucleotide-binding</keyword>
<dbReference type="GO" id="GO:0046872">
    <property type="term" value="F:metal ion binding"/>
    <property type="evidence" value="ECO:0007669"/>
    <property type="project" value="InterPro"/>
</dbReference>
<gene>
    <name evidence="6" type="ORF">EHYA_08524</name>
</gene>
<evidence type="ECO:0000256" key="3">
    <source>
        <dbReference type="ARBA" id="ARBA00022840"/>
    </source>
</evidence>
<dbReference type="OrthoDB" id="24041at2"/>
<keyword evidence="3 4" id="KW-0067">ATP-binding</keyword>
<protein>
    <submittedName>
        <fullName evidence="6">Carboxylase</fullName>
    </submittedName>
</protein>
<keyword evidence="1" id="KW-0436">Ligase</keyword>
<dbReference type="Gene3D" id="3.30.470.20">
    <property type="entry name" value="ATP-grasp fold, B domain"/>
    <property type="match status" value="1"/>
</dbReference>
<evidence type="ECO:0000256" key="1">
    <source>
        <dbReference type="ARBA" id="ARBA00022598"/>
    </source>
</evidence>
<dbReference type="Pfam" id="PF18130">
    <property type="entry name" value="ATPgrasp_N"/>
    <property type="match status" value="1"/>
</dbReference>
<evidence type="ECO:0000313" key="7">
    <source>
        <dbReference type="Proteomes" id="UP000286931"/>
    </source>
</evidence>
<dbReference type="PANTHER" id="PTHR43585">
    <property type="entry name" value="FUMIPYRROLE BIOSYNTHESIS PROTEIN C"/>
    <property type="match status" value="1"/>
</dbReference>
<evidence type="ECO:0000259" key="5">
    <source>
        <dbReference type="PROSITE" id="PS50975"/>
    </source>
</evidence>
<dbReference type="InterPro" id="IPR041472">
    <property type="entry name" value="BL00235/CARNS1_N"/>
</dbReference>
<evidence type="ECO:0000256" key="2">
    <source>
        <dbReference type="ARBA" id="ARBA00022741"/>
    </source>
</evidence>
<dbReference type="RefSeq" id="WP_126642491.1">
    <property type="nucleotide sequence ID" value="NZ_BIFH01000042.1"/>
</dbReference>
<dbReference type="EMBL" id="BIFH01000042">
    <property type="protein sequence ID" value="GCE00798.1"/>
    <property type="molecule type" value="Genomic_DNA"/>
</dbReference>
<sequence>MAILLIHSSNVSRRQHFAHIRRYAADRGERFLLAMSDPGWETEFVDAFAHADTSDLAATVRAVAALAEAEPQPIRGVVTFSEHSVPAAAAVAAHLGLPFVDPSTAEIARDKYAMRQAFEGAGLEQPAFGIAATVDAALDRARRIGYPLVLKPFIGGGSSHIRRVDGPTELAEHFEALRDRAWHDLAYDPLHQVLLEKYQGACLLEEFVVGEEISVESVVADGHTHVVAIHDKPLPANGPYFEEYFYATPTCLPPETVARIRHATAAAHRAVGIDIGGTHTEFRIRPDGRLSILETAARIGGGPLFQSVLTSTGVDMIHAVLDLSLGRTPRLTPKAVSTPAGFCQFFAERAGKVRAVHGEAAAAAHPHVRELMIYPEPGDAVDVAPFIFQGYGHAFFTADTYEGLTGVFAMLQKTIRLELDQGDGHG</sequence>
<dbReference type="InterPro" id="IPR052032">
    <property type="entry name" value="ATP-dep_AA_Ligase"/>
</dbReference>
<dbReference type="GO" id="GO:0016874">
    <property type="term" value="F:ligase activity"/>
    <property type="evidence" value="ECO:0007669"/>
    <property type="project" value="UniProtKB-KW"/>
</dbReference>
<reference evidence="6 7" key="1">
    <citation type="submission" date="2018-12" db="EMBL/GenBank/DDBJ databases">
        <title>Draft genome sequence of Embleya hyalina NBRC 13850T.</title>
        <authorList>
            <person name="Komaki H."/>
            <person name="Hosoyama A."/>
            <person name="Kimura A."/>
            <person name="Ichikawa N."/>
            <person name="Tamura T."/>
        </authorList>
    </citation>
    <scope>NUCLEOTIDE SEQUENCE [LARGE SCALE GENOMIC DNA]</scope>
    <source>
        <strain evidence="6 7">NBRC 13850</strain>
    </source>
</reference>
<dbReference type="Pfam" id="PF18603">
    <property type="entry name" value="LAL_C2"/>
    <property type="match status" value="1"/>
</dbReference>
<dbReference type="InterPro" id="IPR040570">
    <property type="entry name" value="LAL_C2"/>
</dbReference>
<dbReference type="InterPro" id="IPR011761">
    <property type="entry name" value="ATP-grasp"/>
</dbReference>
<evidence type="ECO:0000313" key="6">
    <source>
        <dbReference type="EMBL" id="GCE00798.1"/>
    </source>
</evidence>
<dbReference type="GO" id="GO:0005524">
    <property type="term" value="F:ATP binding"/>
    <property type="evidence" value="ECO:0007669"/>
    <property type="project" value="UniProtKB-UniRule"/>
</dbReference>
<dbReference type="PROSITE" id="PS50975">
    <property type="entry name" value="ATP_GRASP"/>
    <property type="match status" value="1"/>
</dbReference>
<proteinExistence type="predicted"/>
<dbReference type="Proteomes" id="UP000286931">
    <property type="component" value="Unassembled WGS sequence"/>
</dbReference>
<evidence type="ECO:0000256" key="4">
    <source>
        <dbReference type="PROSITE-ProRule" id="PRU00409"/>
    </source>
</evidence>
<accession>A0A401Z1U0</accession>
<keyword evidence="7" id="KW-1185">Reference proteome</keyword>
<dbReference type="Pfam" id="PF13535">
    <property type="entry name" value="ATP-grasp_4"/>
    <property type="match status" value="1"/>
</dbReference>